<dbReference type="AlphaFoldDB" id="A0A015TY01"/>
<proteinExistence type="predicted"/>
<accession>A0A015TY01</accession>
<evidence type="ECO:0000313" key="3">
    <source>
        <dbReference type="Proteomes" id="UP000020529"/>
    </source>
</evidence>
<reference evidence="2 3" key="1">
    <citation type="submission" date="2014-02" db="EMBL/GenBank/DDBJ databases">
        <authorList>
            <person name="Sears C."/>
            <person name="Carroll K."/>
            <person name="Sack B.R."/>
            <person name="Qadri F."/>
            <person name="Myers L.L."/>
            <person name="Chung G.-T."/>
            <person name="Escheverria P."/>
            <person name="Fraser C.M."/>
            <person name="Sadzewicz L."/>
            <person name="Shefchek K.A."/>
            <person name="Tallon L."/>
            <person name="Das S.P."/>
            <person name="Daugherty S."/>
            <person name="Mongodin E.F."/>
        </authorList>
    </citation>
    <scope>NUCLEOTIDE SEQUENCE [LARGE SCALE GENOMIC DNA]</scope>
    <source>
        <strain evidence="3">3988T(B)14</strain>
    </source>
</reference>
<feature type="region of interest" description="Disordered" evidence="1">
    <location>
        <begin position="1"/>
        <end position="23"/>
    </location>
</feature>
<evidence type="ECO:0000313" key="2">
    <source>
        <dbReference type="EMBL" id="EXY75731.1"/>
    </source>
</evidence>
<protein>
    <submittedName>
        <fullName evidence="2">Uncharacterized protein</fullName>
    </submittedName>
</protein>
<evidence type="ECO:0000256" key="1">
    <source>
        <dbReference type="SAM" id="MobiDB-lite"/>
    </source>
</evidence>
<dbReference type="PATRIC" id="fig|1339315.3.peg.1248"/>
<dbReference type="Proteomes" id="UP000020529">
    <property type="component" value="Unassembled WGS sequence"/>
</dbReference>
<dbReference type="EMBL" id="JGCY01000226">
    <property type="protein sequence ID" value="EXY75731.1"/>
    <property type="molecule type" value="Genomic_DNA"/>
</dbReference>
<organism evidence="2 3">
    <name type="scientific">Bacteroides fragilis str. 3988T(B)14</name>
    <dbReference type="NCBI Taxonomy" id="1339315"/>
    <lineage>
        <taxon>Bacteria</taxon>
        <taxon>Pseudomonadati</taxon>
        <taxon>Bacteroidota</taxon>
        <taxon>Bacteroidia</taxon>
        <taxon>Bacteroidales</taxon>
        <taxon>Bacteroidaceae</taxon>
        <taxon>Bacteroides</taxon>
    </lineage>
</organism>
<comment type="caution">
    <text evidence="2">The sequence shown here is derived from an EMBL/GenBank/DDBJ whole genome shotgun (WGS) entry which is preliminary data.</text>
</comment>
<name>A0A015TY01_BACFG</name>
<sequence>MNKVRSFSVSRTKKDDKTASVNKEYTVKIENNNSKYKTR</sequence>
<gene>
    <name evidence="2" type="ORF">M124_0435</name>
</gene>
<feature type="compositionally biased region" description="Polar residues" evidence="1">
    <location>
        <begin position="1"/>
        <end position="10"/>
    </location>
</feature>